<evidence type="ECO:0000313" key="1">
    <source>
        <dbReference type="EMBL" id="QYI86548.1"/>
    </source>
</evidence>
<reference evidence="1 2" key="1">
    <citation type="journal article" date="2022" name="Viruses">
        <title>Two Novel Lytic Bacteriophages Infecting Enterococcus spp. Are Promising Candidates for Targeted Antibacterial Therapy.</title>
        <authorList>
            <person name="Tkachev P.V."/>
            <person name="Pchelin I.M."/>
            <person name="Azarov D.V."/>
            <person name="Gorshkov A.N."/>
            <person name="Shamova O.V."/>
            <person name="Dmitriev A.V."/>
            <person name="Goncharov A.E."/>
        </authorList>
    </citation>
    <scope>NUCLEOTIDE SEQUENCE [LARGE SCALE GENOMIC DNA]</scope>
</reference>
<keyword evidence="2" id="KW-1185">Reference proteome</keyword>
<dbReference type="EMBL" id="MZ333457">
    <property type="protein sequence ID" value="QYI86548.1"/>
    <property type="molecule type" value="Genomic_DNA"/>
</dbReference>
<dbReference type="Proteomes" id="UP000827296">
    <property type="component" value="Segment"/>
</dbReference>
<sequence>MDTVYQDTQDIYLKAFWICIDRARNRAGVTWSYLQHGDTTRAINGTANPSIKKTLQLMDKLDLDIVDFQLDVAETYERLLEGGLY</sequence>
<organism evidence="1 2">
    <name type="scientific">Enterococcus phage SSsP-1</name>
    <dbReference type="NCBI Taxonomy" id="2859527"/>
    <lineage>
        <taxon>Viruses</taxon>
        <taxon>Duplodnaviria</taxon>
        <taxon>Heunggongvirae</taxon>
        <taxon>Uroviricota</taxon>
        <taxon>Caudoviricetes</taxon>
        <taxon>Saphexavirus</taxon>
        <taxon>Saphexavirus SSsP1</taxon>
    </lineage>
</organism>
<name>A0AAE8BHS8_9CAUD</name>
<proteinExistence type="predicted"/>
<protein>
    <submittedName>
        <fullName evidence="1">Uncharacterized protein</fullName>
    </submittedName>
</protein>
<accession>A0AAE8BHS8</accession>
<evidence type="ECO:0000313" key="2">
    <source>
        <dbReference type="Proteomes" id="UP000827296"/>
    </source>
</evidence>